<feature type="compositionally biased region" description="Basic and acidic residues" evidence="6">
    <location>
        <begin position="116"/>
        <end position="131"/>
    </location>
</feature>
<dbReference type="Pfam" id="PF01429">
    <property type="entry name" value="MBD"/>
    <property type="match status" value="2"/>
</dbReference>
<comment type="subcellular location">
    <subcellularLocation>
        <location evidence="1">Nucleus</location>
    </subcellularLocation>
</comment>
<evidence type="ECO:0000313" key="8">
    <source>
        <dbReference type="EMBL" id="KAK6155743.1"/>
    </source>
</evidence>
<keyword evidence="9" id="KW-1185">Reference proteome</keyword>
<dbReference type="PANTHER" id="PTHR34067">
    <property type="entry name" value="OS04G0193200 PROTEIN"/>
    <property type="match status" value="1"/>
</dbReference>
<evidence type="ECO:0000256" key="2">
    <source>
        <dbReference type="ARBA" id="ARBA00023015"/>
    </source>
</evidence>
<protein>
    <recommendedName>
        <fullName evidence="7">MBD domain-containing protein</fullName>
    </recommendedName>
</protein>
<feature type="compositionally biased region" description="Polar residues" evidence="6">
    <location>
        <begin position="325"/>
        <end position="350"/>
    </location>
</feature>
<comment type="caution">
    <text evidence="8">The sequence shown here is derived from an EMBL/GenBank/DDBJ whole genome shotgun (WGS) entry which is preliminary data.</text>
</comment>
<dbReference type="InterPro" id="IPR016177">
    <property type="entry name" value="DNA-bd_dom_sf"/>
</dbReference>
<evidence type="ECO:0000256" key="3">
    <source>
        <dbReference type="ARBA" id="ARBA00023125"/>
    </source>
</evidence>
<feature type="region of interest" description="Disordered" evidence="6">
    <location>
        <begin position="116"/>
        <end position="406"/>
    </location>
</feature>
<evidence type="ECO:0000259" key="7">
    <source>
        <dbReference type="PROSITE" id="PS50982"/>
    </source>
</evidence>
<feature type="compositionally biased region" description="Polar residues" evidence="6">
    <location>
        <begin position="197"/>
        <end position="212"/>
    </location>
</feature>
<organism evidence="8 9">
    <name type="scientific">Rehmannia glutinosa</name>
    <name type="common">Chinese foxglove</name>
    <dbReference type="NCBI Taxonomy" id="99300"/>
    <lineage>
        <taxon>Eukaryota</taxon>
        <taxon>Viridiplantae</taxon>
        <taxon>Streptophyta</taxon>
        <taxon>Embryophyta</taxon>
        <taxon>Tracheophyta</taxon>
        <taxon>Spermatophyta</taxon>
        <taxon>Magnoliopsida</taxon>
        <taxon>eudicotyledons</taxon>
        <taxon>Gunneridae</taxon>
        <taxon>Pentapetalae</taxon>
        <taxon>asterids</taxon>
        <taxon>lamiids</taxon>
        <taxon>Lamiales</taxon>
        <taxon>Orobanchaceae</taxon>
        <taxon>Rehmannieae</taxon>
        <taxon>Rehmannia</taxon>
    </lineage>
</organism>
<dbReference type="Proteomes" id="UP001318860">
    <property type="component" value="Unassembled WGS sequence"/>
</dbReference>
<evidence type="ECO:0000256" key="4">
    <source>
        <dbReference type="ARBA" id="ARBA00023163"/>
    </source>
</evidence>
<evidence type="ECO:0000256" key="1">
    <source>
        <dbReference type="ARBA" id="ARBA00004123"/>
    </source>
</evidence>
<feature type="compositionally biased region" description="Basic and acidic residues" evidence="6">
    <location>
        <begin position="371"/>
        <end position="380"/>
    </location>
</feature>
<feature type="compositionally biased region" description="Basic and acidic residues" evidence="6">
    <location>
        <begin position="138"/>
        <end position="151"/>
    </location>
</feature>
<dbReference type="EMBL" id="JABTTQ020000005">
    <property type="protein sequence ID" value="KAK6155743.1"/>
    <property type="molecule type" value="Genomic_DNA"/>
</dbReference>
<proteinExistence type="predicted"/>
<feature type="compositionally biased region" description="Basic and acidic residues" evidence="6">
    <location>
        <begin position="231"/>
        <end position="241"/>
    </location>
</feature>
<keyword evidence="5" id="KW-0539">Nucleus</keyword>
<evidence type="ECO:0000256" key="5">
    <source>
        <dbReference type="ARBA" id="ARBA00023242"/>
    </source>
</evidence>
<gene>
    <name evidence="8" type="ORF">DH2020_009991</name>
</gene>
<dbReference type="PROSITE" id="PS50982">
    <property type="entry name" value="MBD"/>
    <property type="match status" value="2"/>
</dbReference>
<dbReference type="InterPro" id="IPR001739">
    <property type="entry name" value="Methyl_CpG_DNA-bd"/>
</dbReference>
<dbReference type="CDD" id="cd00122">
    <property type="entry name" value="MBD"/>
    <property type="match status" value="1"/>
</dbReference>
<dbReference type="PANTHER" id="PTHR34067:SF20">
    <property type="entry name" value="OS08G0206700 PROTEIN"/>
    <property type="match status" value="1"/>
</dbReference>
<feature type="domain" description="MBD" evidence="7">
    <location>
        <begin position="63"/>
        <end position="134"/>
    </location>
</feature>
<feature type="domain" description="MBD" evidence="7">
    <location>
        <begin position="1"/>
        <end position="62"/>
    </location>
</feature>
<feature type="compositionally biased region" description="Basic and acidic residues" evidence="6">
    <location>
        <begin position="213"/>
        <end position="223"/>
    </location>
</feature>
<dbReference type="Gene3D" id="3.30.890.10">
    <property type="entry name" value="Methyl-cpg-binding Protein 2, Chain A"/>
    <property type="match status" value="2"/>
</dbReference>
<reference evidence="8 9" key="1">
    <citation type="journal article" date="2021" name="Comput. Struct. Biotechnol. J.">
        <title>De novo genome assembly of the potent medicinal plant Rehmannia glutinosa using nanopore technology.</title>
        <authorList>
            <person name="Ma L."/>
            <person name="Dong C."/>
            <person name="Song C."/>
            <person name="Wang X."/>
            <person name="Zheng X."/>
            <person name="Niu Y."/>
            <person name="Chen S."/>
            <person name="Feng W."/>
        </authorList>
    </citation>
    <scope>NUCLEOTIDE SEQUENCE [LARGE SCALE GENOMIC DNA]</scope>
    <source>
        <strain evidence="8">DH-2019</strain>
    </source>
</reference>
<dbReference type="InterPro" id="IPR038945">
    <property type="entry name" value="MBD13-like"/>
</dbReference>
<keyword evidence="2" id="KW-0805">Transcription regulation</keyword>
<keyword evidence="3" id="KW-0238">DNA-binding</keyword>
<name>A0ABR0X7U2_REHGL</name>
<evidence type="ECO:0000313" key="9">
    <source>
        <dbReference type="Proteomes" id="UP001318860"/>
    </source>
</evidence>
<dbReference type="SUPFAM" id="SSF54171">
    <property type="entry name" value="DNA-binding domain"/>
    <property type="match status" value="2"/>
</dbReference>
<feature type="compositionally biased region" description="Basic and acidic residues" evidence="6">
    <location>
        <begin position="181"/>
        <end position="196"/>
    </location>
</feature>
<keyword evidence="4" id="KW-0804">Transcription</keyword>
<feature type="compositionally biased region" description="Basic and acidic residues" evidence="6">
    <location>
        <begin position="249"/>
        <end position="259"/>
    </location>
</feature>
<accession>A0ABR0X7U2</accession>
<evidence type="ECO:0000256" key="6">
    <source>
        <dbReference type="SAM" id="MobiDB-lite"/>
    </source>
</evidence>
<sequence length="578" mass="63542">MGGEKPDWLPVGWKVSVRVRSCGKKDKYYVNHSKGLKFNSKPEVLRYLESSGKDRKPKELSKIDIKKTVAGQLPPGWIKEIKTTKKGGKTRRDPCYIDPVSGRHFRSMQEVFRYLESKDSQEANSKPDGKGSKVAALKKVDMPVLEQRDGQNDSVAGNLPKKLPQANVKEQLNGGRRRSMRLADSKPKDNVTKDRSLQSGSEGAAEKNTNTPERNESEQKCAAEKNINVPERNESEQKGAAEKNINMSERNESEQKGAAEKNINMPERNESEQRETVNNSMGEGQQHENLARQKKRKTPNNKCTSDLPRRTSKRLARVEVDQSLEIKTSNKAGASATLSGEAEVNTTKNVGKSGPSDEPQIDITGKSGNDSNEHRAKCKTENSTNNIQEKPITHANKGVGADCKQEENHDKNLDSSLKNLLMDPCIEFAIKTLTGAIPIEEVTKVGESSVSSLSSPASSSVLPSGDILADPCFEFAVKMLTGEMPVEDSSRYQISFQQPVVGSSRAVGCNSSTSPLFMSDNVYPSIYSVNQFDAVKKPSMRQQAVRDPPFPPAINGSSLNSVRTGLHHGVEGQKGKFM</sequence>